<reference evidence="2 3" key="1">
    <citation type="submission" date="2020-04" db="EMBL/GenBank/DDBJ databases">
        <title>Staphylococcus species from domestic dog.</title>
        <authorList>
            <person name="Paterson G.K."/>
        </authorList>
    </citation>
    <scope>NUCLEOTIDE SEQUENCE [LARGE SCALE GENOMIC DNA]</scope>
    <source>
        <strain evidence="2 3">H16/1A</strain>
    </source>
</reference>
<dbReference type="Gene3D" id="3.50.50.60">
    <property type="entry name" value="FAD/NAD(P)-binding domain"/>
    <property type="match status" value="2"/>
</dbReference>
<evidence type="ECO:0000256" key="1">
    <source>
        <dbReference type="ARBA" id="ARBA00023002"/>
    </source>
</evidence>
<accession>A0ABS0T8G5</accession>
<dbReference type="Pfam" id="PF13738">
    <property type="entry name" value="Pyr_redox_3"/>
    <property type="match status" value="1"/>
</dbReference>
<dbReference type="RefSeq" id="WP_198617640.1">
    <property type="nucleotide sequence ID" value="NZ_JABANU010000008.1"/>
</dbReference>
<dbReference type="PANTHER" id="PTHR43539">
    <property type="entry name" value="FLAVIN-BINDING MONOOXYGENASE-LIKE PROTEIN (AFU_ORTHOLOGUE AFUA_4G09220)"/>
    <property type="match status" value="1"/>
</dbReference>
<dbReference type="EMBL" id="JABANU010000008">
    <property type="protein sequence ID" value="MBI5974855.1"/>
    <property type="molecule type" value="Genomic_DNA"/>
</dbReference>
<sequence length="369" mass="40987">MEQHHRIVIIGAGAAGIGMAVTLKTLDVEDVLVIDRETIGASFKKWPKTTRTITPSFTSNGFGMPDMNAISVDTSPAFTFNTEHLSGEEYADYLESVAKHYALNVQTDTQVEHIAWVDEIYEIQTSQGTMTADYVFIATGDYAFPHRPLEHGRHYSEIEDFTQLEGDAFAVIGGNESAFDAAIHLAQKGAKVSIYTTSTGLKAEDADPSVRLSPFTRQRLAQVVKDGGRIEMNVHYKAIATRRSESGYDILFEDGQVITTPTEPILATGFDVTQNPLVQQLFKVKNEAVQLSDLDESTLYPNVFMIGATVRHASAILCYIYKFRARFAVLAREIMEREGLPVDSSVIQTFKDNQMYLDDYNCCDVNCSC</sequence>
<evidence type="ECO:0000313" key="2">
    <source>
        <dbReference type="EMBL" id="MBI5974855.1"/>
    </source>
</evidence>
<dbReference type="Proteomes" id="UP000751852">
    <property type="component" value="Unassembled WGS sequence"/>
</dbReference>
<dbReference type="InterPro" id="IPR036188">
    <property type="entry name" value="FAD/NAD-bd_sf"/>
</dbReference>
<evidence type="ECO:0000313" key="3">
    <source>
        <dbReference type="Proteomes" id="UP000751852"/>
    </source>
</evidence>
<keyword evidence="1" id="KW-0560">Oxidoreductase</keyword>
<gene>
    <name evidence="2" type="ORF">HHH54_04470</name>
</gene>
<dbReference type="InterPro" id="IPR050982">
    <property type="entry name" value="Auxin_biosynth/cation_transpt"/>
</dbReference>
<comment type="caution">
    <text evidence="2">The sequence shown here is derived from an EMBL/GenBank/DDBJ whole genome shotgun (WGS) entry which is preliminary data.</text>
</comment>
<dbReference type="PRINTS" id="PR00469">
    <property type="entry name" value="PNDRDTASEII"/>
</dbReference>
<dbReference type="PRINTS" id="PR00368">
    <property type="entry name" value="FADPNR"/>
</dbReference>
<dbReference type="SUPFAM" id="SSF51905">
    <property type="entry name" value="FAD/NAD(P)-binding domain"/>
    <property type="match status" value="1"/>
</dbReference>
<proteinExistence type="predicted"/>
<organism evidence="2 3">
    <name type="scientific">Staphylococcus canis</name>
    <dbReference type="NCBI Taxonomy" id="2724942"/>
    <lineage>
        <taxon>Bacteria</taxon>
        <taxon>Bacillati</taxon>
        <taxon>Bacillota</taxon>
        <taxon>Bacilli</taxon>
        <taxon>Bacillales</taxon>
        <taxon>Staphylococcaceae</taxon>
        <taxon>Staphylococcus</taxon>
    </lineage>
</organism>
<name>A0ABS0T8G5_9STAP</name>
<protein>
    <submittedName>
        <fullName evidence="2">NAD(P)-binding domain-containing protein</fullName>
    </submittedName>
</protein>
<dbReference type="PANTHER" id="PTHR43539:SF89">
    <property type="entry name" value="NAD(P)-BINDING DOMAIN-CONTAINING PROTEIN"/>
    <property type="match status" value="1"/>
</dbReference>
<keyword evidence="3" id="KW-1185">Reference proteome</keyword>